<feature type="non-terminal residue" evidence="3">
    <location>
        <position position="170"/>
    </location>
</feature>
<reference evidence="3 4" key="1">
    <citation type="journal article" date="2021" name="Nat. Plants">
        <title>The Taxus genome provides insights into paclitaxel biosynthesis.</title>
        <authorList>
            <person name="Xiong X."/>
            <person name="Gou J."/>
            <person name="Liao Q."/>
            <person name="Li Y."/>
            <person name="Zhou Q."/>
            <person name="Bi G."/>
            <person name="Li C."/>
            <person name="Du R."/>
            <person name="Wang X."/>
            <person name="Sun T."/>
            <person name="Guo L."/>
            <person name="Liang H."/>
            <person name="Lu P."/>
            <person name="Wu Y."/>
            <person name="Zhang Z."/>
            <person name="Ro D.K."/>
            <person name="Shang Y."/>
            <person name="Huang S."/>
            <person name="Yan J."/>
        </authorList>
    </citation>
    <scope>NUCLEOTIDE SEQUENCE [LARGE SCALE GENOMIC DNA]</scope>
    <source>
        <strain evidence="3">Ta-2019</strain>
    </source>
</reference>
<dbReference type="PROSITE" id="PS00141">
    <property type="entry name" value="ASP_PROTEASE"/>
    <property type="match status" value="1"/>
</dbReference>
<protein>
    <recommendedName>
        <fullName evidence="2">Peptidase A1 domain-containing protein</fullName>
    </recommendedName>
</protein>
<name>A0AA38FRB4_TAXCH</name>
<proteinExistence type="inferred from homology"/>
<dbReference type="InterPro" id="IPR001461">
    <property type="entry name" value="Aspartic_peptidase_A1"/>
</dbReference>
<feature type="domain" description="Peptidase A1" evidence="2">
    <location>
        <begin position="1"/>
        <end position="162"/>
    </location>
</feature>
<dbReference type="InterPro" id="IPR021109">
    <property type="entry name" value="Peptidase_aspartic_dom_sf"/>
</dbReference>
<evidence type="ECO:0000259" key="2">
    <source>
        <dbReference type="PROSITE" id="PS51767"/>
    </source>
</evidence>
<dbReference type="InterPro" id="IPR033121">
    <property type="entry name" value="PEPTIDASE_A1"/>
</dbReference>
<dbReference type="Proteomes" id="UP000824469">
    <property type="component" value="Unassembled WGS sequence"/>
</dbReference>
<evidence type="ECO:0000313" key="3">
    <source>
        <dbReference type="EMBL" id="KAH9308198.1"/>
    </source>
</evidence>
<organism evidence="3 4">
    <name type="scientific">Taxus chinensis</name>
    <name type="common">Chinese yew</name>
    <name type="synonym">Taxus wallichiana var. chinensis</name>
    <dbReference type="NCBI Taxonomy" id="29808"/>
    <lineage>
        <taxon>Eukaryota</taxon>
        <taxon>Viridiplantae</taxon>
        <taxon>Streptophyta</taxon>
        <taxon>Embryophyta</taxon>
        <taxon>Tracheophyta</taxon>
        <taxon>Spermatophyta</taxon>
        <taxon>Pinopsida</taxon>
        <taxon>Pinidae</taxon>
        <taxon>Conifers II</taxon>
        <taxon>Cupressales</taxon>
        <taxon>Taxaceae</taxon>
        <taxon>Taxus</taxon>
    </lineage>
</organism>
<dbReference type="OMA" id="ETISCAQ"/>
<dbReference type="Pfam" id="PF14541">
    <property type="entry name" value="TAXi_C"/>
    <property type="match status" value="1"/>
</dbReference>
<dbReference type="Gene3D" id="2.40.70.10">
    <property type="entry name" value="Acid Proteases"/>
    <property type="match status" value="1"/>
</dbReference>
<dbReference type="PANTHER" id="PTHR13683">
    <property type="entry name" value="ASPARTYL PROTEASES"/>
    <property type="match status" value="1"/>
</dbReference>
<dbReference type="GO" id="GO:0004190">
    <property type="term" value="F:aspartic-type endopeptidase activity"/>
    <property type="evidence" value="ECO:0007669"/>
    <property type="project" value="InterPro"/>
</dbReference>
<dbReference type="PANTHER" id="PTHR13683:SF316">
    <property type="entry name" value="ASPARTYL PROTEASE APCB1"/>
    <property type="match status" value="1"/>
</dbReference>
<dbReference type="SUPFAM" id="SSF50630">
    <property type="entry name" value="Acid proteases"/>
    <property type="match status" value="1"/>
</dbReference>
<dbReference type="AlphaFoldDB" id="A0AA38FRB4"/>
<sequence>KYYYAGTAQMLIGNKLLAKSGDEKKLGGMIFDTGSSYTYFTKQAYNSLISAVRESIGKQLEEVASDMTLPLCWKGRKTFRSIADVKSYFKPLTLNFQSTSSSTNNVKLEILPEGYLIISAKGNVCLGILNGTGMSTFNILGDISLQGYLVVHDNNNQRIGWARMDCTKPP</sequence>
<keyword evidence="4" id="KW-1185">Reference proteome</keyword>
<evidence type="ECO:0000256" key="1">
    <source>
        <dbReference type="ARBA" id="ARBA00007447"/>
    </source>
</evidence>
<dbReference type="InterPro" id="IPR032799">
    <property type="entry name" value="TAXi_C"/>
</dbReference>
<gene>
    <name evidence="3" type="ORF">KI387_036109</name>
</gene>
<dbReference type="EMBL" id="JAHRHJ020000007">
    <property type="protein sequence ID" value="KAH9308198.1"/>
    <property type="molecule type" value="Genomic_DNA"/>
</dbReference>
<dbReference type="GO" id="GO:0006508">
    <property type="term" value="P:proteolysis"/>
    <property type="evidence" value="ECO:0007669"/>
    <property type="project" value="InterPro"/>
</dbReference>
<dbReference type="PROSITE" id="PS51767">
    <property type="entry name" value="PEPTIDASE_A1"/>
    <property type="match status" value="1"/>
</dbReference>
<accession>A0AA38FRB4</accession>
<evidence type="ECO:0000313" key="4">
    <source>
        <dbReference type="Proteomes" id="UP000824469"/>
    </source>
</evidence>
<dbReference type="InterPro" id="IPR001969">
    <property type="entry name" value="Aspartic_peptidase_AS"/>
</dbReference>
<comment type="similarity">
    <text evidence="1">Belongs to the peptidase A1 family.</text>
</comment>
<comment type="caution">
    <text evidence="3">The sequence shown here is derived from an EMBL/GenBank/DDBJ whole genome shotgun (WGS) entry which is preliminary data.</text>
</comment>
<feature type="non-terminal residue" evidence="3">
    <location>
        <position position="1"/>
    </location>
</feature>